<sequence>MAAEETIQKSKNSYAEVESSNSNRIENGIKEETKKRKDSVDPELFSCLLQPASSDLDPEYIGIRRLLLYTKADSGALLRADWRCNRKGYVSYRNYIRRPRNWETSQIPSLQSTPGNRLLKVYLIRMTYKILKFTLLSDSRRHMFN</sequence>
<dbReference type="EMBL" id="GGEC01029377">
    <property type="protein sequence ID" value="MBX09861.1"/>
    <property type="molecule type" value="Transcribed_RNA"/>
</dbReference>
<feature type="region of interest" description="Disordered" evidence="1">
    <location>
        <begin position="1"/>
        <end position="41"/>
    </location>
</feature>
<evidence type="ECO:0000313" key="2">
    <source>
        <dbReference type="EMBL" id="MBX09863.1"/>
    </source>
</evidence>
<evidence type="ECO:0000256" key="1">
    <source>
        <dbReference type="SAM" id="MobiDB-lite"/>
    </source>
</evidence>
<feature type="compositionally biased region" description="Basic and acidic residues" evidence="1">
    <location>
        <begin position="27"/>
        <end position="40"/>
    </location>
</feature>
<dbReference type="AlphaFoldDB" id="A0A2P2KW13"/>
<dbReference type="EMBL" id="GGEC01029379">
    <property type="protein sequence ID" value="MBX09863.1"/>
    <property type="molecule type" value="Transcribed_RNA"/>
</dbReference>
<accession>A0A2P2KW13</accession>
<name>A0A2P2KW13_RHIMU</name>
<proteinExistence type="predicted"/>
<protein>
    <submittedName>
        <fullName evidence="2">Transducin family protein</fullName>
    </submittedName>
</protein>
<feature type="compositionally biased region" description="Polar residues" evidence="1">
    <location>
        <begin position="9"/>
        <end position="25"/>
    </location>
</feature>
<reference evidence="2" key="1">
    <citation type="submission" date="2018-02" db="EMBL/GenBank/DDBJ databases">
        <title>Rhizophora mucronata_Transcriptome.</title>
        <authorList>
            <person name="Meera S.P."/>
            <person name="Sreeshan A."/>
            <person name="Augustine A."/>
        </authorList>
    </citation>
    <scope>NUCLEOTIDE SEQUENCE</scope>
    <source>
        <tissue evidence="2">Leaf</tissue>
    </source>
</reference>
<dbReference type="EMBL" id="GGEC01029378">
    <property type="protein sequence ID" value="MBX09862.1"/>
    <property type="molecule type" value="Transcribed_RNA"/>
</dbReference>
<organism evidence="2">
    <name type="scientific">Rhizophora mucronata</name>
    <name type="common">Asiatic mangrove</name>
    <dbReference type="NCBI Taxonomy" id="61149"/>
    <lineage>
        <taxon>Eukaryota</taxon>
        <taxon>Viridiplantae</taxon>
        <taxon>Streptophyta</taxon>
        <taxon>Embryophyta</taxon>
        <taxon>Tracheophyta</taxon>
        <taxon>Spermatophyta</taxon>
        <taxon>Magnoliopsida</taxon>
        <taxon>eudicotyledons</taxon>
        <taxon>Gunneridae</taxon>
        <taxon>Pentapetalae</taxon>
        <taxon>rosids</taxon>
        <taxon>fabids</taxon>
        <taxon>Malpighiales</taxon>
        <taxon>Rhizophoraceae</taxon>
        <taxon>Rhizophora</taxon>
    </lineage>
</organism>